<proteinExistence type="predicted"/>
<protein>
    <submittedName>
        <fullName evidence="1">Uncharacterized protein</fullName>
    </submittedName>
</protein>
<dbReference type="AlphaFoldDB" id="A0A1H8Z7L1"/>
<evidence type="ECO:0000313" key="2">
    <source>
        <dbReference type="Proteomes" id="UP000198634"/>
    </source>
</evidence>
<name>A0A1H8Z7L1_9RHOB</name>
<evidence type="ECO:0000313" key="1">
    <source>
        <dbReference type="EMBL" id="SEP60323.1"/>
    </source>
</evidence>
<organism evidence="1 2">
    <name type="scientific">Thalassovita taeanensis</name>
    <dbReference type="NCBI Taxonomy" id="657014"/>
    <lineage>
        <taxon>Bacteria</taxon>
        <taxon>Pseudomonadati</taxon>
        <taxon>Pseudomonadota</taxon>
        <taxon>Alphaproteobacteria</taxon>
        <taxon>Rhodobacterales</taxon>
        <taxon>Roseobacteraceae</taxon>
        <taxon>Thalassovita</taxon>
    </lineage>
</organism>
<keyword evidence="2" id="KW-1185">Reference proteome</keyword>
<reference evidence="1 2" key="1">
    <citation type="submission" date="2016-10" db="EMBL/GenBank/DDBJ databases">
        <authorList>
            <person name="de Groot N.N."/>
        </authorList>
    </citation>
    <scope>NUCLEOTIDE SEQUENCE [LARGE SCALE GENOMIC DNA]</scope>
    <source>
        <strain evidence="1 2">DSM 22007</strain>
    </source>
</reference>
<dbReference type="Proteomes" id="UP000198634">
    <property type="component" value="Unassembled WGS sequence"/>
</dbReference>
<gene>
    <name evidence="1" type="ORF">SAMN04488092_101329</name>
</gene>
<sequence>MNPRHFLRMSKWARHPPSARRVKLLLAVIAACLALYAVERWIGWPEFLTLTPERGSRVAR</sequence>
<accession>A0A1H8Z7L1</accession>
<dbReference type="STRING" id="657014.SAMN04488092_101329"/>
<dbReference type="EMBL" id="FOEP01000001">
    <property type="protein sequence ID" value="SEP60323.1"/>
    <property type="molecule type" value="Genomic_DNA"/>
</dbReference>